<dbReference type="RefSeq" id="WP_102242115.1">
    <property type="nucleotide sequence ID" value="NZ_CP025704.1"/>
</dbReference>
<dbReference type="EMBL" id="CP025704">
    <property type="protein sequence ID" value="AUN96820.1"/>
    <property type="molecule type" value="Genomic_DNA"/>
</dbReference>
<dbReference type="Proteomes" id="UP000235584">
    <property type="component" value="Chromosome"/>
</dbReference>
<protein>
    <submittedName>
        <fullName evidence="1">Uncharacterized protein</fullName>
    </submittedName>
</protein>
<proteinExistence type="predicted"/>
<evidence type="ECO:0000313" key="2">
    <source>
        <dbReference type="Proteomes" id="UP000235584"/>
    </source>
</evidence>
<sequence>MSRDNQVIYFRLDCGGVIGFGHLSRCLSIAGQFKENGFQVSFIIRKRPSLKNFTSPFPIIWLDEIQDAPSQEVSSWINQSESSEALEVKKLNLANGIIFVDHYGLNEEWCKSLKASGQYLVKMRDYGKEDYGCDLIVDYRYSDSVQGPKVLSGLKYIPLNHEIRKHTPKRQASSEINSVGVYIGGVGVESYKRLLKILGNVPGVSKASIEWIVPNENYQRELQNEVTSLAVSFLLPRADLFEFYLQSDLFIGASGVSFFERAYLGVPQLNFIVADNQKSFAEVLTKLDLMCLLGEIKEDSMETLTKKMTFFLGDFEKVATAAQKGRELIGADGAANICRDIICTRRATCTQ</sequence>
<dbReference type="Gene3D" id="3.40.50.11190">
    <property type="match status" value="1"/>
</dbReference>
<reference evidence="1 2" key="1">
    <citation type="submission" date="2018-01" db="EMBL/GenBank/DDBJ databases">
        <title>Complete genome sequence of Bacteriovorax stolpii DSM12778.</title>
        <authorList>
            <person name="Tang B."/>
            <person name="Chang J."/>
        </authorList>
    </citation>
    <scope>NUCLEOTIDE SEQUENCE [LARGE SCALE GENOMIC DNA]</scope>
    <source>
        <strain evidence="1 2">DSM 12778</strain>
    </source>
</reference>
<gene>
    <name evidence="1" type="ORF">C0V70_01610</name>
</gene>
<dbReference type="AlphaFoldDB" id="A0A2K9NMU0"/>
<dbReference type="SUPFAM" id="SSF53756">
    <property type="entry name" value="UDP-Glycosyltransferase/glycogen phosphorylase"/>
    <property type="match status" value="1"/>
</dbReference>
<name>A0A2K9NMU0_BACTC</name>
<keyword evidence="2" id="KW-1185">Reference proteome</keyword>
<dbReference type="Gene3D" id="3.40.50.2000">
    <property type="entry name" value="Glycogen Phosphorylase B"/>
    <property type="match status" value="1"/>
</dbReference>
<dbReference type="KEGG" id="bsto:C0V70_01610"/>
<accession>A0A2K9NMU0</accession>
<organism evidence="1 2">
    <name type="scientific">Bacteriovorax stolpii</name>
    <name type="common">Bdellovibrio stolpii</name>
    <dbReference type="NCBI Taxonomy" id="960"/>
    <lineage>
        <taxon>Bacteria</taxon>
        <taxon>Pseudomonadati</taxon>
        <taxon>Bdellovibrionota</taxon>
        <taxon>Bacteriovoracia</taxon>
        <taxon>Bacteriovoracales</taxon>
        <taxon>Bacteriovoracaceae</taxon>
        <taxon>Bacteriovorax</taxon>
    </lineage>
</organism>
<evidence type="ECO:0000313" key="1">
    <source>
        <dbReference type="EMBL" id="AUN96820.1"/>
    </source>
</evidence>